<evidence type="ECO:0000259" key="2">
    <source>
        <dbReference type="Pfam" id="PF26087"/>
    </source>
</evidence>
<accession>A0A098VPC8</accession>
<dbReference type="OrthoDB" id="5599902at2759"/>
<feature type="region of interest" description="Disordered" evidence="1">
    <location>
        <begin position="382"/>
        <end position="403"/>
    </location>
</feature>
<evidence type="ECO:0000313" key="4">
    <source>
        <dbReference type="Proteomes" id="UP000029725"/>
    </source>
</evidence>
<evidence type="ECO:0000313" key="3">
    <source>
        <dbReference type="EMBL" id="KGG50815.1"/>
    </source>
</evidence>
<dbReference type="RefSeq" id="XP_013237260.1">
    <property type="nucleotide sequence ID" value="XM_013381806.1"/>
</dbReference>
<feature type="region of interest" description="Disordered" evidence="1">
    <location>
        <begin position="78"/>
        <end position="105"/>
    </location>
</feature>
<comment type="caution">
    <text evidence="3">The sequence shown here is derived from an EMBL/GenBank/DDBJ whole genome shotgun (WGS) entry which is preliminary data.</text>
</comment>
<keyword evidence="4" id="KW-1185">Reference proteome</keyword>
<sequence>MIYSNTKTNHHIANNVPHISDEHIFSRAIVIPNHSNHVQIASDDGHSGWIDPSYHRYATAAHLPHQMAPQVSPQIPSAALGSHLPQTSLTPHAGSSEAMAKGAAQTTEDAHLSALALTRLLQGSAEEVLAFLSSEQLIELGRNVRKLKRLASTDAISKKRLLDRHVIPHSSRLQEAGGNALIETPDKLSMMINVATGGEYASCAGPSLLRFVYSSRGALQEYCIKADIDSIASDSLPESFKLKNCVYRRAMGDRSQYKGNRYEYETSVNDIAWRLTWINLDTLAGKRGLIQRAVDSYRNRFNVSRSRRVLRQEKLLNGTLRRRADSAPYVIANRAMHYEHQSHIQYSHAHDPALACAPQYAAPHSPHASYANPSPSCLFSDSPMQSPCPEDPAPWAKAAQPSSGEFDENFSDASIPAIFLSTISFYDARGMTATLKVRLDVDSIANDGHKDEGEKKSLDGETESVRYNAIIDCVDGIEETNKQSTLSLKDELGYLLARLNHPILASNASALRGAVDAFKYKVLTSDPLLFPSEIASRVSHLKERFGSLLAPVPSKTQHLYATGDRSSA</sequence>
<dbReference type="GeneID" id="25260301"/>
<dbReference type="AlphaFoldDB" id="A0A098VPC8"/>
<gene>
    <name evidence="3" type="ORF">DI09_54p70</name>
</gene>
<dbReference type="EMBL" id="JMKJ01000499">
    <property type="protein sequence ID" value="KGG50815.1"/>
    <property type="molecule type" value="Genomic_DNA"/>
</dbReference>
<dbReference type="HOGENOM" id="CLU_479867_0_0_1"/>
<reference evidence="3 4" key="1">
    <citation type="submission" date="2014-04" db="EMBL/GenBank/DDBJ databases">
        <title>A new species of microsporidia sheds light on the evolution of extreme parasitism.</title>
        <authorList>
            <person name="Haag K.L."/>
            <person name="James T.Y."/>
            <person name="Larsson R."/>
            <person name="Schaer T.M."/>
            <person name="Refardt D."/>
            <person name="Pombert J.-F."/>
            <person name="Ebert D."/>
        </authorList>
    </citation>
    <scope>NUCLEOTIDE SEQUENCE [LARGE SCALE GENOMIC DNA]</scope>
    <source>
        <strain evidence="3 4">UGP3</strain>
        <tissue evidence="3">Spores</tissue>
    </source>
</reference>
<protein>
    <recommendedName>
        <fullName evidence="2">DUF8032 domain-containing protein</fullName>
    </recommendedName>
</protein>
<feature type="domain" description="DUF8032" evidence="2">
    <location>
        <begin position="208"/>
        <end position="301"/>
    </location>
</feature>
<dbReference type="InterPro" id="IPR058345">
    <property type="entry name" value="DUF8032"/>
</dbReference>
<evidence type="ECO:0000256" key="1">
    <source>
        <dbReference type="SAM" id="MobiDB-lite"/>
    </source>
</evidence>
<name>A0A098VPC8_9MICR</name>
<proteinExistence type="predicted"/>
<dbReference type="VEuPathDB" id="MicrosporidiaDB:DI09_54p70"/>
<dbReference type="Pfam" id="PF26087">
    <property type="entry name" value="DUF8032"/>
    <property type="match status" value="1"/>
</dbReference>
<dbReference type="Proteomes" id="UP000029725">
    <property type="component" value="Unassembled WGS sequence"/>
</dbReference>
<organism evidence="3 4">
    <name type="scientific">Mitosporidium daphniae</name>
    <dbReference type="NCBI Taxonomy" id="1485682"/>
    <lineage>
        <taxon>Eukaryota</taxon>
        <taxon>Fungi</taxon>
        <taxon>Fungi incertae sedis</taxon>
        <taxon>Microsporidia</taxon>
        <taxon>Mitosporidium</taxon>
    </lineage>
</organism>